<evidence type="ECO:0000259" key="3">
    <source>
        <dbReference type="PROSITE" id="PS50891"/>
    </source>
</evidence>
<evidence type="ECO:0000313" key="5">
    <source>
        <dbReference type="Proteomes" id="UP001341281"/>
    </source>
</evidence>
<reference evidence="4 5" key="1">
    <citation type="submission" date="2024-02" db="EMBL/GenBank/DDBJ databases">
        <title>High-quality chromosome-scale genome assembly of Pensacola bahiagrass (Paspalum notatum Flugge var. saurae).</title>
        <authorList>
            <person name="Vega J.M."/>
            <person name="Podio M."/>
            <person name="Orjuela J."/>
            <person name="Siena L.A."/>
            <person name="Pessino S.C."/>
            <person name="Combes M.C."/>
            <person name="Mariac C."/>
            <person name="Albertini E."/>
            <person name="Pupilli F."/>
            <person name="Ortiz J.P.A."/>
            <person name="Leblanc O."/>
        </authorList>
    </citation>
    <scope>NUCLEOTIDE SEQUENCE [LARGE SCALE GENOMIC DNA]</scope>
    <source>
        <strain evidence="4">R1</strain>
        <tissue evidence="4">Leaf</tissue>
    </source>
</reference>
<dbReference type="InterPro" id="IPR004883">
    <property type="entry name" value="LOB"/>
</dbReference>
<dbReference type="PANTHER" id="PTHR31301">
    <property type="entry name" value="LOB DOMAIN-CONTAINING PROTEIN 4-RELATED"/>
    <property type="match status" value="1"/>
</dbReference>
<proteinExistence type="inferred from homology"/>
<keyword evidence="5" id="KW-1185">Reference proteome</keyword>
<dbReference type="AlphaFoldDB" id="A0AAQ3XAV2"/>
<name>A0AAQ3XAV2_PASNO</name>
<evidence type="ECO:0000256" key="1">
    <source>
        <dbReference type="ARBA" id="ARBA00005474"/>
    </source>
</evidence>
<comment type="similarity">
    <text evidence="1">Belongs to the LOB domain-containing protein family.</text>
</comment>
<feature type="region of interest" description="Disordered" evidence="2">
    <location>
        <begin position="1"/>
        <end position="27"/>
    </location>
</feature>
<organism evidence="4 5">
    <name type="scientific">Paspalum notatum var. saurae</name>
    <dbReference type="NCBI Taxonomy" id="547442"/>
    <lineage>
        <taxon>Eukaryota</taxon>
        <taxon>Viridiplantae</taxon>
        <taxon>Streptophyta</taxon>
        <taxon>Embryophyta</taxon>
        <taxon>Tracheophyta</taxon>
        <taxon>Spermatophyta</taxon>
        <taxon>Magnoliopsida</taxon>
        <taxon>Liliopsida</taxon>
        <taxon>Poales</taxon>
        <taxon>Poaceae</taxon>
        <taxon>PACMAD clade</taxon>
        <taxon>Panicoideae</taxon>
        <taxon>Andropogonodae</taxon>
        <taxon>Paspaleae</taxon>
        <taxon>Paspalinae</taxon>
        <taxon>Paspalum</taxon>
    </lineage>
</organism>
<dbReference type="PROSITE" id="PS50891">
    <property type="entry name" value="LOB"/>
    <property type="match status" value="1"/>
</dbReference>
<evidence type="ECO:0000313" key="4">
    <source>
        <dbReference type="EMBL" id="WVZ92113.1"/>
    </source>
</evidence>
<dbReference type="Proteomes" id="UP001341281">
    <property type="component" value="Chromosome 09"/>
</dbReference>
<evidence type="ECO:0000256" key="2">
    <source>
        <dbReference type="SAM" id="MobiDB-lite"/>
    </source>
</evidence>
<sequence>MSSSTGAGPGSMEVDLSSSSSSGGGGPRRCAACRYLRRRCAPDCVLAPYFPASQPRRYADVHAVFGTSNVTRVLQSLPVQERGRAADTMATEAQWRVQDPVYGCTGIIHRLQQEILAVQHELATTRAQLAMLAHGAPAAHQPPPRPPPLLLLPPQQPLVPATVAVAVHNNTGTRRRVSVHEVVEEEAPLMDPDEFLDLDGRL</sequence>
<dbReference type="Pfam" id="PF03195">
    <property type="entry name" value="LOB"/>
    <property type="match status" value="1"/>
</dbReference>
<accession>A0AAQ3XAV2</accession>
<feature type="domain" description="LOB" evidence="3">
    <location>
        <begin position="28"/>
        <end position="129"/>
    </location>
</feature>
<protein>
    <recommendedName>
        <fullName evidence="3">LOB domain-containing protein</fullName>
    </recommendedName>
</protein>
<dbReference type="PANTHER" id="PTHR31301:SF159">
    <property type="entry name" value="LOB DOMAIN-CONTAINING PROTEIN 23"/>
    <property type="match status" value="1"/>
</dbReference>
<gene>
    <name evidence="4" type="ORF">U9M48_038202</name>
</gene>
<dbReference type="EMBL" id="CP144753">
    <property type="protein sequence ID" value="WVZ92113.1"/>
    <property type="molecule type" value="Genomic_DNA"/>
</dbReference>